<dbReference type="EMBL" id="NCKV01027113">
    <property type="protein sequence ID" value="RWS19364.1"/>
    <property type="molecule type" value="Genomic_DNA"/>
</dbReference>
<evidence type="ECO:0000313" key="3">
    <source>
        <dbReference type="Proteomes" id="UP000288716"/>
    </source>
</evidence>
<dbReference type="InterPro" id="IPR016186">
    <property type="entry name" value="C-type_lectin-like/link_sf"/>
</dbReference>
<dbReference type="STRING" id="299467.A0A443RVZ6"/>
<gene>
    <name evidence="2" type="ORF">B4U80_12311</name>
</gene>
<feature type="non-terminal residue" evidence="2">
    <location>
        <position position="175"/>
    </location>
</feature>
<reference evidence="2 3" key="1">
    <citation type="journal article" date="2018" name="Gigascience">
        <title>Genomes of trombidid mites reveal novel predicted allergens and laterally-transferred genes associated with secondary metabolism.</title>
        <authorList>
            <person name="Dong X."/>
            <person name="Chaisiri K."/>
            <person name="Xia D."/>
            <person name="Armstrong S.D."/>
            <person name="Fang Y."/>
            <person name="Donnelly M.J."/>
            <person name="Kadowaki T."/>
            <person name="McGarry J.W."/>
            <person name="Darby A.C."/>
            <person name="Makepeace B.L."/>
        </authorList>
    </citation>
    <scope>NUCLEOTIDE SEQUENCE [LARGE SCALE GENOMIC DNA]</scope>
    <source>
        <strain evidence="2">UoL-UT</strain>
    </source>
</reference>
<sequence>MYKKSGKWGVRSCSQDDYELCVLPAKSNGFCDNGWTLFKKQCYVQWTADGWGKFEEAQEYCKSVNSSLASIHSKEQNDFVSKLVKSDSVWLGGQQERTKSLKLNWKDGSEFNYTNWDESQKRPLFTKSNYLSCIVMGEYGFWFDDRCNELPNTESVTRYALCVQPTCNELCLQIK</sequence>
<dbReference type="SMART" id="SM00034">
    <property type="entry name" value="CLECT"/>
    <property type="match status" value="1"/>
</dbReference>
<dbReference type="OrthoDB" id="6409202at2759"/>
<dbReference type="PANTHER" id="PTHR22803">
    <property type="entry name" value="MANNOSE, PHOSPHOLIPASE, LECTIN RECEPTOR RELATED"/>
    <property type="match status" value="1"/>
</dbReference>
<dbReference type="InterPro" id="IPR001304">
    <property type="entry name" value="C-type_lectin-like"/>
</dbReference>
<feature type="domain" description="C-type lectin" evidence="1">
    <location>
        <begin position="38"/>
        <end position="149"/>
    </location>
</feature>
<protein>
    <submittedName>
        <fullName evidence="2">Aggrecan core protein-like protein</fullName>
    </submittedName>
</protein>
<proteinExistence type="predicted"/>
<dbReference type="PROSITE" id="PS50041">
    <property type="entry name" value="C_TYPE_LECTIN_2"/>
    <property type="match status" value="1"/>
</dbReference>
<evidence type="ECO:0000313" key="2">
    <source>
        <dbReference type="EMBL" id="RWS19364.1"/>
    </source>
</evidence>
<evidence type="ECO:0000259" key="1">
    <source>
        <dbReference type="PROSITE" id="PS50041"/>
    </source>
</evidence>
<dbReference type="Proteomes" id="UP000288716">
    <property type="component" value="Unassembled WGS sequence"/>
</dbReference>
<dbReference type="AlphaFoldDB" id="A0A443RVZ6"/>
<dbReference type="InterPro" id="IPR016187">
    <property type="entry name" value="CTDL_fold"/>
</dbReference>
<accession>A0A443RVZ6</accession>
<dbReference type="SUPFAM" id="SSF56436">
    <property type="entry name" value="C-type lectin-like"/>
    <property type="match status" value="1"/>
</dbReference>
<dbReference type="VEuPathDB" id="VectorBase:LDEU012676"/>
<keyword evidence="3" id="KW-1185">Reference proteome</keyword>
<comment type="caution">
    <text evidence="2">The sequence shown here is derived from an EMBL/GenBank/DDBJ whole genome shotgun (WGS) entry which is preliminary data.</text>
</comment>
<dbReference type="InterPro" id="IPR050111">
    <property type="entry name" value="C-type_lectin/snaclec_domain"/>
</dbReference>
<organism evidence="2 3">
    <name type="scientific">Leptotrombidium deliense</name>
    <dbReference type="NCBI Taxonomy" id="299467"/>
    <lineage>
        <taxon>Eukaryota</taxon>
        <taxon>Metazoa</taxon>
        <taxon>Ecdysozoa</taxon>
        <taxon>Arthropoda</taxon>
        <taxon>Chelicerata</taxon>
        <taxon>Arachnida</taxon>
        <taxon>Acari</taxon>
        <taxon>Acariformes</taxon>
        <taxon>Trombidiformes</taxon>
        <taxon>Prostigmata</taxon>
        <taxon>Anystina</taxon>
        <taxon>Parasitengona</taxon>
        <taxon>Trombiculoidea</taxon>
        <taxon>Trombiculidae</taxon>
        <taxon>Leptotrombidium</taxon>
    </lineage>
</organism>
<name>A0A443RVZ6_9ACAR</name>
<dbReference type="Gene3D" id="3.10.100.10">
    <property type="entry name" value="Mannose-Binding Protein A, subunit A"/>
    <property type="match status" value="1"/>
</dbReference>
<dbReference type="CDD" id="cd00037">
    <property type="entry name" value="CLECT"/>
    <property type="match status" value="1"/>
</dbReference>
<dbReference type="Pfam" id="PF00059">
    <property type="entry name" value="Lectin_C"/>
    <property type="match status" value="1"/>
</dbReference>